<dbReference type="RefSeq" id="WP_053937426.1">
    <property type="nucleotide sequence ID" value="NZ_LAQT01000007.1"/>
</dbReference>
<organism evidence="1 2">
    <name type="scientific">Amantichitinum ursilacus</name>
    <dbReference type="NCBI Taxonomy" id="857265"/>
    <lineage>
        <taxon>Bacteria</taxon>
        <taxon>Pseudomonadati</taxon>
        <taxon>Pseudomonadota</taxon>
        <taxon>Betaproteobacteria</taxon>
        <taxon>Neisseriales</taxon>
        <taxon>Chitinibacteraceae</taxon>
        <taxon>Amantichitinum</taxon>
    </lineage>
</organism>
<evidence type="ECO:0000313" key="1">
    <source>
        <dbReference type="EMBL" id="KPC53171.1"/>
    </source>
</evidence>
<sequence>MKRYGILKSWMPVSAIIKRLENDLPVYEEQWAVSRNALKIYGEGGNPFYDIIEKDRPATPPFFYRVRSHLGVGLHYEIEAAFSMFKYCTSWGEPLQKQNVYRYWDALLMHRATKSTSGHSFHTAVDALSGCVFFNWTKEANVLGREILDEYKNRMYHDTAGEFSNPLFHWFLRIYFDSQCWEFNGWGKSFDGEEPDIFLPGECCGEPTLNLLLEHWDDTDLTPLSNELVWLCDYYTHRTRPTVEREFANDLLQTRFPMLILAWFRLREQLGLPNPRVDHPLFEPDYVFLPEPMPFSNDALLERVIDRLKREEFPDLGEVLFLLKKIDAPIAKPGWISRIFKK</sequence>
<protein>
    <submittedName>
        <fullName evidence="1">Uncharacterized protein</fullName>
    </submittedName>
</protein>
<reference evidence="1 2" key="1">
    <citation type="submission" date="2015-07" db="EMBL/GenBank/DDBJ databases">
        <title>Draft genome sequence of the Amantichitinum ursilacus IGB-41, a new chitin-degrading bacterium.</title>
        <authorList>
            <person name="Kirstahler P."/>
            <person name="Guenther M."/>
            <person name="Grumaz C."/>
            <person name="Rupp S."/>
            <person name="Zibek S."/>
            <person name="Sohn K."/>
        </authorList>
    </citation>
    <scope>NUCLEOTIDE SEQUENCE [LARGE SCALE GENOMIC DNA]</scope>
    <source>
        <strain evidence="1 2">IGB-41</strain>
    </source>
</reference>
<dbReference type="AlphaFoldDB" id="A0A0N1JSQ8"/>
<dbReference type="Proteomes" id="UP000037939">
    <property type="component" value="Unassembled WGS sequence"/>
</dbReference>
<dbReference type="EMBL" id="LAQT01000007">
    <property type="protein sequence ID" value="KPC53171.1"/>
    <property type="molecule type" value="Genomic_DNA"/>
</dbReference>
<gene>
    <name evidence="1" type="ORF">WG78_08775</name>
</gene>
<name>A0A0N1JSQ8_9NEIS</name>
<keyword evidence="2" id="KW-1185">Reference proteome</keyword>
<accession>A0A0N1JSQ8</accession>
<dbReference type="OrthoDB" id="6622676at2"/>
<proteinExistence type="predicted"/>
<comment type="caution">
    <text evidence="1">The sequence shown here is derived from an EMBL/GenBank/DDBJ whole genome shotgun (WGS) entry which is preliminary data.</text>
</comment>
<evidence type="ECO:0000313" key="2">
    <source>
        <dbReference type="Proteomes" id="UP000037939"/>
    </source>
</evidence>